<dbReference type="GeneID" id="78420254"/>
<protein>
    <submittedName>
        <fullName evidence="1">Uncharacterized protein</fullName>
    </submittedName>
</protein>
<dbReference type="STRING" id="546275.FUSPEROL_02072"/>
<sequence>MKLIEIHINKNNKEDIIESFRKYYKEYDDIGNVALCIDEEINNELLSKFFDATKLYLGGFYNNKNTGKNTRRIFLSLEDVEDIDKEILDMCKQYEIEISLIPDFSIINKKTLAYLIQKILNNGNKLLIFTPICDNTIELNDILNENKQLEEIIKNKQLEIVTFIVPEYKEKYKENEFVKKYLIDDKELNFFNEKMEHLQTIKVADLD</sequence>
<proteinExistence type="predicted"/>
<gene>
    <name evidence="1" type="ORF">FUSPEROL_02072</name>
</gene>
<evidence type="ECO:0000313" key="2">
    <source>
        <dbReference type="Proteomes" id="UP000003748"/>
    </source>
</evidence>
<dbReference type="RefSeq" id="WP_005974748.1">
    <property type="nucleotide sequence ID" value="NZ_GG665898.1"/>
</dbReference>
<dbReference type="AlphaFoldDB" id="D4CXB1"/>
<name>D4CXB1_9FUSO</name>
<comment type="caution">
    <text evidence="1">The sequence shown here is derived from an EMBL/GenBank/DDBJ whole genome shotgun (WGS) entry which is preliminary data.</text>
</comment>
<dbReference type="HOGENOM" id="CLU_1324796_0_0_0"/>
<accession>D4CXB1</accession>
<dbReference type="EMBL" id="ACJY01000099">
    <property type="protein sequence ID" value="EFE86031.1"/>
    <property type="molecule type" value="Genomic_DNA"/>
</dbReference>
<evidence type="ECO:0000313" key="1">
    <source>
        <dbReference type="EMBL" id="EFE86031.1"/>
    </source>
</evidence>
<organism evidence="1 2">
    <name type="scientific">Fusobacterium periodonticum ATCC 33693</name>
    <dbReference type="NCBI Taxonomy" id="546275"/>
    <lineage>
        <taxon>Bacteria</taxon>
        <taxon>Fusobacteriati</taxon>
        <taxon>Fusobacteriota</taxon>
        <taxon>Fusobacteriia</taxon>
        <taxon>Fusobacteriales</taxon>
        <taxon>Fusobacteriaceae</taxon>
        <taxon>Fusobacterium</taxon>
    </lineage>
</organism>
<reference evidence="1 2" key="1">
    <citation type="submission" date="2010-02" db="EMBL/GenBank/DDBJ databases">
        <authorList>
            <person name="Weinstock G."/>
            <person name="Sodergren E."/>
            <person name="Clifton S."/>
            <person name="Fulton L."/>
            <person name="Fulton B."/>
            <person name="Courtney L."/>
            <person name="Fronick C."/>
            <person name="Harrison M."/>
            <person name="Strong C."/>
            <person name="Farmer C."/>
            <person name="Delahaunty K."/>
            <person name="Markovic C."/>
            <person name="Hall O."/>
            <person name="Minx P."/>
            <person name="Tomlinson C."/>
            <person name="Mitreva M."/>
            <person name="Nelson J."/>
            <person name="Hou S."/>
            <person name="Wollam A."/>
            <person name="Pepin K.H."/>
            <person name="Johnson M."/>
            <person name="Bhonagiri V."/>
            <person name="Zhang X."/>
            <person name="Suruliraj S."/>
            <person name="Warren W."/>
            <person name="Chinwalla A."/>
            <person name="Mardis E.R."/>
            <person name="Wilson R.K."/>
        </authorList>
    </citation>
    <scope>NUCLEOTIDE SEQUENCE [LARGE SCALE GENOMIC DNA]</scope>
    <source>
        <strain evidence="1 2">ATCC 33693</strain>
    </source>
</reference>
<dbReference type="Proteomes" id="UP000003748">
    <property type="component" value="Unassembled WGS sequence"/>
</dbReference>